<keyword evidence="3" id="KW-1280">Immunoglobulin</keyword>
<dbReference type="AlphaFoldDB" id="A0A8T0AY12"/>
<dbReference type="FunFam" id="2.60.40.10:FF:003074">
    <property type="entry name" value="Immunoglobulin heavy variable 11-1"/>
    <property type="match status" value="1"/>
</dbReference>
<dbReference type="GO" id="GO:0019814">
    <property type="term" value="C:immunoglobulin complex"/>
    <property type="evidence" value="ECO:0007669"/>
    <property type="project" value="UniProtKB-KW"/>
</dbReference>
<keyword evidence="4" id="KW-0732">Signal</keyword>
<dbReference type="Pfam" id="PF07686">
    <property type="entry name" value="V-set"/>
    <property type="match status" value="1"/>
</dbReference>
<name>A0A8T0AY12_SILME</name>
<proteinExistence type="predicted"/>
<dbReference type="GO" id="GO:0002250">
    <property type="term" value="P:adaptive immune response"/>
    <property type="evidence" value="ECO:0007669"/>
    <property type="project" value="UniProtKB-KW"/>
</dbReference>
<dbReference type="InterPro" id="IPR013783">
    <property type="entry name" value="Ig-like_fold"/>
</dbReference>
<feature type="domain" description="Ig-like" evidence="5">
    <location>
        <begin position="3"/>
        <end position="128"/>
    </location>
</feature>
<accession>A0A8T0AY12</accession>
<protein>
    <recommendedName>
        <fullName evidence="5">Ig-like domain-containing protein</fullName>
    </recommendedName>
</protein>
<evidence type="ECO:0000256" key="3">
    <source>
        <dbReference type="ARBA" id="ARBA00043265"/>
    </source>
</evidence>
<evidence type="ECO:0000313" key="7">
    <source>
        <dbReference type="Proteomes" id="UP000606274"/>
    </source>
</evidence>
<dbReference type="Proteomes" id="UP000606274">
    <property type="component" value="Unassembled WGS sequence"/>
</dbReference>
<dbReference type="InterPro" id="IPR003599">
    <property type="entry name" value="Ig_sub"/>
</dbReference>
<feature type="signal peptide" evidence="4">
    <location>
        <begin position="1"/>
        <end position="21"/>
    </location>
</feature>
<evidence type="ECO:0000256" key="2">
    <source>
        <dbReference type="ARBA" id="ARBA00023130"/>
    </source>
</evidence>
<evidence type="ECO:0000256" key="4">
    <source>
        <dbReference type="SAM" id="SignalP"/>
    </source>
</evidence>
<dbReference type="InterPro" id="IPR036179">
    <property type="entry name" value="Ig-like_dom_sf"/>
</dbReference>
<comment type="caution">
    <text evidence="6">The sequence shown here is derived from an EMBL/GenBank/DDBJ whole genome shotgun (WGS) entry which is preliminary data.</text>
</comment>
<evidence type="ECO:0000256" key="1">
    <source>
        <dbReference type="ARBA" id="ARBA00022859"/>
    </source>
</evidence>
<dbReference type="PROSITE" id="PS50835">
    <property type="entry name" value="IG_LIKE"/>
    <property type="match status" value="1"/>
</dbReference>
<dbReference type="EMBL" id="JABFDY010000014">
    <property type="protein sequence ID" value="KAF7698399.1"/>
    <property type="molecule type" value="Genomic_DNA"/>
</dbReference>
<keyword evidence="1" id="KW-0391">Immunity</keyword>
<dbReference type="GO" id="GO:0005576">
    <property type="term" value="C:extracellular region"/>
    <property type="evidence" value="ECO:0007669"/>
    <property type="project" value="UniProtKB-ARBA"/>
</dbReference>
<evidence type="ECO:0000259" key="5">
    <source>
        <dbReference type="PROSITE" id="PS50835"/>
    </source>
</evidence>
<reference evidence="6" key="1">
    <citation type="submission" date="2020-08" db="EMBL/GenBank/DDBJ databases">
        <title>Chromosome-level assembly of Southern catfish (Silurus meridionalis) provides insights into visual adaptation to the nocturnal and benthic lifestyles.</title>
        <authorList>
            <person name="Zhang Y."/>
            <person name="Wang D."/>
            <person name="Peng Z."/>
        </authorList>
    </citation>
    <scope>NUCLEOTIDE SEQUENCE</scope>
    <source>
        <strain evidence="6">SWU-2019-XX</strain>
        <tissue evidence="6">Muscle</tissue>
    </source>
</reference>
<dbReference type="InterPro" id="IPR007110">
    <property type="entry name" value="Ig-like_dom"/>
</dbReference>
<sequence>MQPHTISCFLLTLLTITRCGCQTLTESEPVVIKPGGSHQLTCTYSGISDGSADLSWIRQAQGKGLEWISFINAPSGNNKYYSQSVQGRFTISRDNSKKQVYLHMSSLKTEDSAVYYCAREHTDKNSCSAVQKHHLHLHSQSSTIPQRSIHVII</sequence>
<dbReference type="Gene3D" id="2.60.40.10">
    <property type="entry name" value="Immunoglobulins"/>
    <property type="match status" value="1"/>
</dbReference>
<gene>
    <name evidence="6" type="ORF">HF521_004909</name>
</gene>
<dbReference type="SMART" id="SM00409">
    <property type="entry name" value="IG"/>
    <property type="match status" value="1"/>
</dbReference>
<dbReference type="InterPro" id="IPR050199">
    <property type="entry name" value="IgHV"/>
</dbReference>
<feature type="chain" id="PRO_5035843325" description="Ig-like domain-containing protein" evidence="4">
    <location>
        <begin position="22"/>
        <end position="153"/>
    </location>
</feature>
<dbReference type="PANTHER" id="PTHR23266">
    <property type="entry name" value="IMMUNOGLOBULIN HEAVY CHAIN"/>
    <property type="match status" value="1"/>
</dbReference>
<evidence type="ECO:0000313" key="6">
    <source>
        <dbReference type="EMBL" id="KAF7698399.1"/>
    </source>
</evidence>
<keyword evidence="7" id="KW-1185">Reference proteome</keyword>
<organism evidence="6 7">
    <name type="scientific">Silurus meridionalis</name>
    <name type="common">Southern catfish</name>
    <name type="synonym">Silurus soldatovi meridionalis</name>
    <dbReference type="NCBI Taxonomy" id="175797"/>
    <lineage>
        <taxon>Eukaryota</taxon>
        <taxon>Metazoa</taxon>
        <taxon>Chordata</taxon>
        <taxon>Craniata</taxon>
        <taxon>Vertebrata</taxon>
        <taxon>Euteleostomi</taxon>
        <taxon>Actinopterygii</taxon>
        <taxon>Neopterygii</taxon>
        <taxon>Teleostei</taxon>
        <taxon>Ostariophysi</taxon>
        <taxon>Siluriformes</taxon>
        <taxon>Siluridae</taxon>
        <taxon>Silurus</taxon>
    </lineage>
</organism>
<dbReference type="SUPFAM" id="SSF48726">
    <property type="entry name" value="Immunoglobulin"/>
    <property type="match status" value="1"/>
</dbReference>
<dbReference type="SMART" id="SM00406">
    <property type="entry name" value="IGv"/>
    <property type="match status" value="1"/>
</dbReference>
<dbReference type="InterPro" id="IPR013106">
    <property type="entry name" value="Ig_V-set"/>
</dbReference>
<keyword evidence="2" id="KW-1064">Adaptive immunity</keyword>